<dbReference type="GO" id="GO:0008194">
    <property type="term" value="F:UDP-glycosyltransferase activity"/>
    <property type="evidence" value="ECO:0007669"/>
    <property type="project" value="InterPro"/>
</dbReference>
<dbReference type="CDD" id="cd03784">
    <property type="entry name" value="GT1_Gtf-like"/>
    <property type="match status" value="1"/>
</dbReference>
<evidence type="ECO:0000256" key="4">
    <source>
        <dbReference type="RuleBase" id="RU003718"/>
    </source>
</evidence>
<dbReference type="PANTHER" id="PTHR48045:SF10">
    <property type="entry name" value="GLYCOSYLTRANSFERASE"/>
    <property type="match status" value="1"/>
</dbReference>
<dbReference type="FunFam" id="3.40.50.2000:FF:000054">
    <property type="entry name" value="Glycosyltransferase"/>
    <property type="match status" value="1"/>
</dbReference>
<dbReference type="FunFam" id="3.40.50.2000:FF:000051">
    <property type="entry name" value="Glycosyltransferase"/>
    <property type="match status" value="1"/>
</dbReference>
<dbReference type="Proteomes" id="UP000236291">
    <property type="component" value="Unassembled WGS sequence"/>
</dbReference>
<gene>
    <name evidence="6" type="ORF">L195_g029935</name>
</gene>
<reference evidence="6 7" key="1">
    <citation type="journal article" date="2014" name="Am. J. Bot.">
        <title>Genome assembly and annotation for red clover (Trifolium pratense; Fabaceae).</title>
        <authorList>
            <person name="Istvanek J."/>
            <person name="Jaros M."/>
            <person name="Krenek A."/>
            <person name="Repkova J."/>
        </authorList>
    </citation>
    <scope>NUCLEOTIDE SEQUENCE [LARGE SCALE GENOMIC DNA]</scope>
    <source>
        <strain evidence="7">cv. Tatra</strain>
        <tissue evidence="6">Young leaves</tissue>
    </source>
</reference>
<evidence type="ECO:0000256" key="3">
    <source>
        <dbReference type="ARBA" id="ARBA00022679"/>
    </source>
</evidence>
<sequence>MEKAITKIVIVPSPGFSHLLSLIEFSKRLIQLSNALHITFLIPSLNSPSESSKSILKTLPSAIRATFLPPIHIDDLPEGTPIAAHLQLAVTRSLPFIRDALKSLSLTPNLAALVADLFASDSLICAKELNILSLIYCPSSAMTLSFCLFLPKLDQIVVPTTQFKDLHEPIQIPGCVPINGRDLLNPVQDRNSIVYELFLQKCKQLLHVDGIIVNSFKEIEQGPIKALIDETNGYPNVYPIGPIIQTDSTNSKNGSECLTWLNNQLPNSVLYVSFGSGGTLSQDQINELAFGLELSCQKFLWVVRAPNESSNFGYLNSHDDHDPFKFLPHGFIDRTKEQGFLVPYWAPQVQILSHNAIGGFISHCGWNSSLESIMNEIPIIAWPLFAEQKMNAVLLSDGIRVAIRPKGNEIGLVEKEEIGEVVTRVIEGDEGRELRERMKEMKNSAYETFQEGLSIETLVKLVVRV</sequence>
<evidence type="ECO:0000313" key="7">
    <source>
        <dbReference type="Proteomes" id="UP000236291"/>
    </source>
</evidence>
<organism evidence="6 7">
    <name type="scientific">Trifolium pratense</name>
    <name type="common">Red clover</name>
    <dbReference type="NCBI Taxonomy" id="57577"/>
    <lineage>
        <taxon>Eukaryota</taxon>
        <taxon>Viridiplantae</taxon>
        <taxon>Streptophyta</taxon>
        <taxon>Embryophyta</taxon>
        <taxon>Tracheophyta</taxon>
        <taxon>Spermatophyta</taxon>
        <taxon>Magnoliopsida</taxon>
        <taxon>eudicotyledons</taxon>
        <taxon>Gunneridae</taxon>
        <taxon>Pentapetalae</taxon>
        <taxon>rosids</taxon>
        <taxon>fabids</taxon>
        <taxon>Fabales</taxon>
        <taxon>Fabaceae</taxon>
        <taxon>Papilionoideae</taxon>
        <taxon>50 kb inversion clade</taxon>
        <taxon>NPAAA clade</taxon>
        <taxon>Hologalegina</taxon>
        <taxon>IRL clade</taxon>
        <taxon>Trifolieae</taxon>
        <taxon>Trifolium</taxon>
    </lineage>
</organism>
<proteinExistence type="inferred from homology"/>
<dbReference type="Gene3D" id="3.40.50.2000">
    <property type="entry name" value="Glycogen Phosphorylase B"/>
    <property type="match status" value="2"/>
</dbReference>
<keyword evidence="3 4" id="KW-0808">Transferase</keyword>
<accession>A0A2K3L664</accession>
<dbReference type="PROSITE" id="PS00375">
    <property type="entry name" value="UDPGT"/>
    <property type="match status" value="1"/>
</dbReference>
<protein>
    <recommendedName>
        <fullName evidence="5">Glycosyltransferase</fullName>
        <ecNumber evidence="5">2.4.1.-</ecNumber>
    </recommendedName>
</protein>
<dbReference type="EC" id="2.4.1.-" evidence="5"/>
<evidence type="ECO:0000256" key="5">
    <source>
        <dbReference type="RuleBase" id="RU362057"/>
    </source>
</evidence>
<comment type="caution">
    <text evidence="6">The sequence shown here is derived from an EMBL/GenBank/DDBJ whole genome shotgun (WGS) entry which is preliminary data.</text>
</comment>
<dbReference type="SUPFAM" id="SSF53756">
    <property type="entry name" value="UDP-Glycosyltransferase/glycogen phosphorylase"/>
    <property type="match status" value="1"/>
</dbReference>
<dbReference type="AlphaFoldDB" id="A0A2K3L664"/>
<evidence type="ECO:0000256" key="1">
    <source>
        <dbReference type="ARBA" id="ARBA00009995"/>
    </source>
</evidence>
<keyword evidence="2 4" id="KW-0328">Glycosyltransferase</keyword>
<dbReference type="InterPro" id="IPR035595">
    <property type="entry name" value="UDP_glycos_trans_CS"/>
</dbReference>
<dbReference type="InterPro" id="IPR002213">
    <property type="entry name" value="UDP_glucos_trans"/>
</dbReference>
<evidence type="ECO:0000313" key="6">
    <source>
        <dbReference type="EMBL" id="PNX74024.1"/>
    </source>
</evidence>
<comment type="similarity">
    <text evidence="1 4">Belongs to the UDP-glycosyltransferase family.</text>
</comment>
<dbReference type="PANTHER" id="PTHR48045">
    <property type="entry name" value="UDP-GLYCOSYLTRANSFERASE 72B1"/>
    <property type="match status" value="1"/>
</dbReference>
<name>A0A2K3L664_TRIPR</name>
<dbReference type="Pfam" id="PF00201">
    <property type="entry name" value="UDPGT"/>
    <property type="match status" value="1"/>
</dbReference>
<evidence type="ECO:0000256" key="2">
    <source>
        <dbReference type="ARBA" id="ARBA00022676"/>
    </source>
</evidence>
<reference evidence="6 7" key="2">
    <citation type="journal article" date="2017" name="Front. Plant Sci.">
        <title>Gene Classification and Mining of Molecular Markers Useful in Red Clover (Trifolium pratense) Breeding.</title>
        <authorList>
            <person name="Istvanek J."/>
            <person name="Dluhosova J."/>
            <person name="Dluhos P."/>
            <person name="Patkova L."/>
            <person name="Nedelnik J."/>
            <person name="Repkova J."/>
        </authorList>
    </citation>
    <scope>NUCLEOTIDE SEQUENCE [LARGE SCALE GENOMIC DNA]</scope>
    <source>
        <strain evidence="7">cv. Tatra</strain>
        <tissue evidence="6">Young leaves</tissue>
    </source>
</reference>
<dbReference type="EMBL" id="ASHM01026898">
    <property type="protein sequence ID" value="PNX74024.1"/>
    <property type="molecule type" value="Genomic_DNA"/>
</dbReference>